<keyword evidence="1" id="KW-0812">Transmembrane</keyword>
<dbReference type="GO" id="GO:0016020">
    <property type="term" value="C:membrane"/>
    <property type="evidence" value="ECO:0007669"/>
    <property type="project" value="UniProtKB-SubCell"/>
</dbReference>
<feature type="transmembrane region" description="Helical" evidence="1">
    <location>
        <begin position="27"/>
        <end position="46"/>
    </location>
</feature>
<feature type="domain" description="Inositolphosphotransferase Aur1/Ipt1" evidence="2">
    <location>
        <begin position="117"/>
        <end position="304"/>
    </location>
</feature>
<feature type="transmembrane region" description="Helical" evidence="1">
    <location>
        <begin position="52"/>
        <end position="74"/>
    </location>
</feature>
<accession>A0A1H6TG93</accession>
<keyword evidence="4" id="KW-1185">Reference proteome</keyword>
<dbReference type="Pfam" id="PF14378">
    <property type="entry name" value="PAP2_3"/>
    <property type="match status" value="1"/>
</dbReference>
<proteinExistence type="predicted"/>
<reference evidence="3 4" key="1">
    <citation type="submission" date="2016-10" db="EMBL/GenBank/DDBJ databases">
        <authorList>
            <person name="de Groot N.N."/>
        </authorList>
    </citation>
    <scope>NUCLEOTIDE SEQUENCE [LARGE SCALE GENOMIC DNA]</scope>
    <source>
        <strain evidence="3 4">DSM 29340</strain>
    </source>
</reference>
<gene>
    <name evidence="3" type="ORF">SAMN05444007_102360</name>
</gene>
<feature type="transmembrane region" description="Helical" evidence="1">
    <location>
        <begin position="172"/>
        <end position="193"/>
    </location>
</feature>
<dbReference type="InterPro" id="IPR026841">
    <property type="entry name" value="Aur1/Ipt1"/>
</dbReference>
<evidence type="ECO:0000313" key="3">
    <source>
        <dbReference type="EMBL" id="SEI79089.1"/>
    </source>
</evidence>
<evidence type="ECO:0000256" key="1">
    <source>
        <dbReference type="SAM" id="Phobius"/>
    </source>
</evidence>
<feature type="transmembrane region" description="Helical" evidence="1">
    <location>
        <begin position="292"/>
        <end position="310"/>
    </location>
</feature>
<sequence length="320" mass="33885">MTDLSIQSGRQAARSGKPPALTRIEGGLAVLVGALAATCVTVAALTGQQVHWSSFAAGAVPALGLMLVGIYARVQAGRPQLALLAIANSLYLAFTAVTTLLIYLRFPVTSPVLDPMLIEIDAMLGYSWPGFVETVAAWPTIAWLLGWIYLSSLVQLLVLVGYLALTNRPRALSGALLTGSLSLVLTTAIWWIAPSVGPAAFFDIPQDTQAAMGLVTDGAYGAYLRDLVQHGLPVIRAQDIVGTIAFPSYHTVMALLVVWYLRGTRLFWPALAVNAAMMPAILSHGGHHLVDVAGGFAVFGVAAWASNCILRRWGPSPAED</sequence>
<evidence type="ECO:0000259" key="2">
    <source>
        <dbReference type="Pfam" id="PF14378"/>
    </source>
</evidence>
<name>A0A1H6TG93_9RHOB</name>
<organism evidence="3 4">
    <name type="scientific">Cribrihabitans marinus</name>
    <dbReference type="NCBI Taxonomy" id="1227549"/>
    <lineage>
        <taxon>Bacteria</taxon>
        <taxon>Pseudomonadati</taxon>
        <taxon>Pseudomonadota</taxon>
        <taxon>Alphaproteobacteria</taxon>
        <taxon>Rhodobacterales</taxon>
        <taxon>Paracoccaceae</taxon>
        <taxon>Cribrihabitans</taxon>
    </lineage>
</organism>
<keyword evidence="1" id="KW-0472">Membrane</keyword>
<feature type="transmembrane region" description="Helical" evidence="1">
    <location>
        <begin position="266"/>
        <end position="286"/>
    </location>
</feature>
<dbReference type="AlphaFoldDB" id="A0A1H6TG93"/>
<protein>
    <submittedName>
        <fullName evidence="3">PAP2 superfamily protein</fullName>
    </submittedName>
</protein>
<dbReference type="RefSeq" id="WP_092362858.1">
    <property type="nucleotide sequence ID" value="NZ_BMGV01000002.1"/>
</dbReference>
<dbReference type="STRING" id="1227549.SAMN05444007_102360"/>
<dbReference type="OrthoDB" id="7584858at2"/>
<keyword evidence="1" id="KW-1133">Transmembrane helix</keyword>
<feature type="transmembrane region" description="Helical" evidence="1">
    <location>
        <begin position="240"/>
        <end position="261"/>
    </location>
</feature>
<feature type="transmembrane region" description="Helical" evidence="1">
    <location>
        <begin position="141"/>
        <end position="165"/>
    </location>
</feature>
<dbReference type="EMBL" id="FNYD01000002">
    <property type="protein sequence ID" value="SEI79089.1"/>
    <property type="molecule type" value="Genomic_DNA"/>
</dbReference>
<dbReference type="Proteomes" id="UP000199379">
    <property type="component" value="Unassembled WGS sequence"/>
</dbReference>
<feature type="transmembrane region" description="Helical" evidence="1">
    <location>
        <begin position="81"/>
        <end position="106"/>
    </location>
</feature>
<evidence type="ECO:0000313" key="4">
    <source>
        <dbReference type="Proteomes" id="UP000199379"/>
    </source>
</evidence>